<dbReference type="InterPro" id="IPR020471">
    <property type="entry name" value="AKR"/>
</dbReference>
<dbReference type="Pfam" id="PF00248">
    <property type="entry name" value="Aldo_ket_red"/>
    <property type="match status" value="1"/>
</dbReference>
<evidence type="ECO:0000313" key="3">
    <source>
        <dbReference type="Proteomes" id="UP001280629"/>
    </source>
</evidence>
<dbReference type="InterPro" id="IPR036812">
    <property type="entry name" value="NAD(P)_OxRdtase_dom_sf"/>
</dbReference>
<dbReference type="InterPro" id="IPR023210">
    <property type="entry name" value="NADP_OxRdtase_dom"/>
</dbReference>
<dbReference type="PRINTS" id="PR00069">
    <property type="entry name" value="ALDKETRDTASE"/>
</dbReference>
<protein>
    <submittedName>
        <fullName evidence="2">Aldo/keto reductase</fullName>
        <ecNumber evidence="2">1.1.1.-</ecNumber>
    </submittedName>
</protein>
<keyword evidence="2" id="KW-0560">Oxidoreductase</keyword>
<dbReference type="EMBL" id="JAUBDH010000002">
    <property type="protein sequence ID" value="MDW0109130.1"/>
    <property type="molecule type" value="Genomic_DNA"/>
</dbReference>
<dbReference type="SUPFAM" id="SSF51430">
    <property type="entry name" value="NAD(P)-linked oxidoreductase"/>
    <property type="match status" value="1"/>
</dbReference>
<dbReference type="CDD" id="cd19086">
    <property type="entry name" value="AKR_AKR11C1"/>
    <property type="match status" value="1"/>
</dbReference>
<feature type="domain" description="NADP-dependent oxidoreductase" evidence="1">
    <location>
        <begin position="15"/>
        <end position="289"/>
    </location>
</feature>
<dbReference type="Proteomes" id="UP001280629">
    <property type="component" value="Unassembled WGS sequence"/>
</dbReference>
<dbReference type="EC" id="1.1.1.-" evidence="2"/>
<name>A0ABU4FWQ2_9BACL</name>
<reference evidence="2 3" key="1">
    <citation type="submission" date="2023-06" db="EMBL/GenBank/DDBJ databases">
        <title>Sporosarcina sp. nov., isolated from Korean traditional fermented seafood 'Jeotgal'.</title>
        <authorList>
            <person name="Yang A.-I."/>
            <person name="Shin N.-R."/>
        </authorList>
    </citation>
    <scope>NUCLEOTIDE SEQUENCE [LARGE SCALE GENOMIC DNA]</scope>
    <source>
        <strain evidence="2 3">KCTC3840</strain>
    </source>
</reference>
<keyword evidence="3" id="KW-1185">Reference proteome</keyword>
<accession>A0ABU4FWQ2</accession>
<dbReference type="InterPro" id="IPR053135">
    <property type="entry name" value="AKR2_Oxidoreductase"/>
</dbReference>
<gene>
    <name evidence="2" type="ORF">QT716_03585</name>
</gene>
<organism evidence="2 3">
    <name type="scientific">Sporosarcina aquimarina</name>
    <dbReference type="NCBI Taxonomy" id="114975"/>
    <lineage>
        <taxon>Bacteria</taxon>
        <taxon>Bacillati</taxon>
        <taxon>Bacillota</taxon>
        <taxon>Bacilli</taxon>
        <taxon>Bacillales</taxon>
        <taxon>Caryophanaceae</taxon>
        <taxon>Sporosarcina</taxon>
    </lineage>
</organism>
<dbReference type="PANTHER" id="PTHR43312">
    <property type="entry name" value="D-THREO-ALDOSE 1-DEHYDROGENASE"/>
    <property type="match status" value="1"/>
</dbReference>
<dbReference type="PANTHER" id="PTHR43312:SF1">
    <property type="entry name" value="NADP-DEPENDENT OXIDOREDUCTASE DOMAIN-CONTAINING PROTEIN"/>
    <property type="match status" value="1"/>
</dbReference>
<proteinExistence type="predicted"/>
<sequence>MKKRELGKSGIQVSELGLGCMSLPAERNEVDNVVSAALDAGITFFDTADLYDGGANEALVGHAIRNRREEIILATKVGNKMNPDGNTWHWDASKEHIMDGVKASLKRLETDYIDLYQLHGGTMEDNADEVIEAFERLKDEGIIRQYGISSIRPNVIKRFLQKSNAVSIMMQYNMLDRRPEEWFTKISEHNASVIVRGTLAKGLLTAEGLERAKNTQSFVSYNQSELYKIVENLMSNTSQLHAAAIHFCLQNQSVATTLVGARTNQQLTDSIQAYNMSIGQEELHALTQFLKLDQYEQHRV</sequence>
<dbReference type="Gene3D" id="3.20.20.100">
    <property type="entry name" value="NADP-dependent oxidoreductase domain"/>
    <property type="match status" value="1"/>
</dbReference>
<comment type="caution">
    <text evidence="2">The sequence shown here is derived from an EMBL/GenBank/DDBJ whole genome shotgun (WGS) entry which is preliminary data.</text>
</comment>
<evidence type="ECO:0000259" key="1">
    <source>
        <dbReference type="Pfam" id="PF00248"/>
    </source>
</evidence>
<evidence type="ECO:0000313" key="2">
    <source>
        <dbReference type="EMBL" id="MDW0109130.1"/>
    </source>
</evidence>
<dbReference type="RefSeq" id="WP_317934533.1">
    <property type="nucleotide sequence ID" value="NZ_JAUBDH010000002.1"/>
</dbReference>
<dbReference type="GO" id="GO:0016491">
    <property type="term" value="F:oxidoreductase activity"/>
    <property type="evidence" value="ECO:0007669"/>
    <property type="project" value="UniProtKB-KW"/>
</dbReference>